<evidence type="ECO:0000313" key="1">
    <source>
        <dbReference type="EMBL" id="CAB4157185.1"/>
    </source>
</evidence>
<organism evidence="2">
    <name type="scientific">uncultured Caudovirales phage</name>
    <dbReference type="NCBI Taxonomy" id="2100421"/>
    <lineage>
        <taxon>Viruses</taxon>
        <taxon>Duplodnaviria</taxon>
        <taxon>Heunggongvirae</taxon>
        <taxon>Uroviricota</taxon>
        <taxon>Caudoviricetes</taxon>
        <taxon>Peduoviridae</taxon>
        <taxon>Maltschvirus</taxon>
        <taxon>Maltschvirus maltsch</taxon>
    </lineage>
</organism>
<proteinExistence type="predicted"/>
<dbReference type="EMBL" id="LR798346">
    <property type="protein sequence ID" value="CAB5225441.1"/>
    <property type="molecule type" value="Genomic_DNA"/>
</dbReference>
<reference evidence="2" key="1">
    <citation type="submission" date="2020-05" db="EMBL/GenBank/DDBJ databases">
        <authorList>
            <person name="Chiriac C."/>
            <person name="Salcher M."/>
            <person name="Ghai R."/>
            <person name="Kavagutti S V."/>
        </authorList>
    </citation>
    <scope>NUCLEOTIDE SEQUENCE</scope>
</reference>
<gene>
    <name evidence="1" type="ORF">UFOVP686_2</name>
    <name evidence="2" type="ORF">UFOVP752_18</name>
</gene>
<accession>A0A6J7X7B5</accession>
<sequence>MKPYIKKALTLLQTGSDLNVPTAICVLKVALQSEPVAWRYRHRNEWHYLGKDDPFPPDGWEPLYAEMNVTEDEAFEELEQRLKAQKVTEYVQRAHTEAAKFIEQNQGDLGIMTLRKAFEIGFRYGYTAAQGEKK</sequence>
<name>A0A6J7X7B5_9CAUD</name>
<evidence type="ECO:0000313" key="2">
    <source>
        <dbReference type="EMBL" id="CAB5225441.1"/>
    </source>
</evidence>
<dbReference type="EMBL" id="LR796654">
    <property type="protein sequence ID" value="CAB4157185.1"/>
    <property type="molecule type" value="Genomic_DNA"/>
</dbReference>
<protein>
    <submittedName>
        <fullName evidence="2">Uncharacterized protein</fullName>
    </submittedName>
</protein>